<feature type="compositionally biased region" description="Polar residues" evidence="1">
    <location>
        <begin position="13"/>
        <end position="26"/>
    </location>
</feature>
<dbReference type="EMBL" id="LATX01001916">
    <property type="protein sequence ID" value="KTB36274.1"/>
    <property type="molecule type" value="Genomic_DNA"/>
</dbReference>
<protein>
    <submittedName>
        <fullName evidence="2">Uncharacterized protein</fullName>
    </submittedName>
</protein>
<comment type="caution">
    <text evidence="2">The sequence shown here is derived from an EMBL/GenBank/DDBJ whole genome shotgun (WGS) entry which is preliminary data.</text>
</comment>
<reference evidence="2 3" key="1">
    <citation type="submission" date="2015-12" db="EMBL/GenBank/DDBJ databases">
        <title>Draft genome sequence of Moniliophthora roreri, the causal agent of frosty pod rot of cacao.</title>
        <authorList>
            <person name="Aime M.C."/>
            <person name="Diaz-Valderrama J.R."/>
            <person name="Kijpornyongpan T."/>
            <person name="Phillips-Mora W."/>
        </authorList>
    </citation>
    <scope>NUCLEOTIDE SEQUENCE [LARGE SCALE GENOMIC DNA]</scope>
    <source>
        <strain evidence="2 3">MCA 2952</strain>
    </source>
</reference>
<sequence>MRRKWELGMCNKSEGQTPSAQGSFLV</sequence>
<proteinExistence type="predicted"/>
<evidence type="ECO:0000313" key="3">
    <source>
        <dbReference type="Proteomes" id="UP000054988"/>
    </source>
</evidence>
<organism evidence="2 3">
    <name type="scientific">Moniliophthora roreri</name>
    <name type="common">Frosty pod rot fungus</name>
    <name type="synonym">Monilia roreri</name>
    <dbReference type="NCBI Taxonomy" id="221103"/>
    <lineage>
        <taxon>Eukaryota</taxon>
        <taxon>Fungi</taxon>
        <taxon>Dikarya</taxon>
        <taxon>Basidiomycota</taxon>
        <taxon>Agaricomycotina</taxon>
        <taxon>Agaricomycetes</taxon>
        <taxon>Agaricomycetidae</taxon>
        <taxon>Agaricales</taxon>
        <taxon>Marasmiineae</taxon>
        <taxon>Marasmiaceae</taxon>
        <taxon>Moniliophthora</taxon>
    </lineage>
</organism>
<evidence type="ECO:0000256" key="1">
    <source>
        <dbReference type="SAM" id="MobiDB-lite"/>
    </source>
</evidence>
<evidence type="ECO:0000313" key="2">
    <source>
        <dbReference type="EMBL" id="KTB36274.1"/>
    </source>
</evidence>
<gene>
    <name evidence="2" type="ORF">WG66_11150</name>
</gene>
<name>A0A0W0FJA8_MONRR</name>
<dbReference type="AlphaFoldDB" id="A0A0W0FJA8"/>
<dbReference type="Proteomes" id="UP000054988">
    <property type="component" value="Unassembled WGS sequence"/>
</dbReference>
<feature type="region of interest" description="Disordered" evidence="1">
    <location>
        <begin position="1"/>
        <end position="26"/>
    </location>
</feature>
<accession>A0A0W0FJA8</accession>